<dbReference type="EMBL" id="FCOJ02000082">
    <property type="protein sequence ID" value="SAK92798.1"/>
    <property type="molecule type" value="Genomic_DNA"/>
</dbReference>
<evidence type="ECO:0000313" key="2">
    <source>
        <dbReference type="EMBL" id="SAK92798.1"/>
    </source>
</evidence>
<keyword evidence="3" id="KW-1185">Reference proteome</keyword>
<gene>
    <name evidence="2" type="ORF">AWB82_06647</name>
</gene>
<dbReference type="STRING" id="1777143.AWB82_06647"/>
<accession>A0A158DE07</accession>
<feature type="compositionally biased region" description="Basic and acidic residues" evidence="1">
    <location>
        <begin position="1"/>
        <end position="15"/>
    </location>
</feature>
<comment type="caution">
    <text evidence="2">The sequence shown here is derived from an EMBL/GenBank/DDBJ whole genome shotgun (WGS) entry which is preliminary data.</text>
</comment>
<sequence length="59" mass="6415">MSRAQDTKKTQKKEEEGDEDAEGKESRKKGEKGSVEAAVKSSGLGEKQTRLEGHKSPVV</sequence>
<feature type="compositionally biased region" description="Basic and acidic residues" evidence="1">
    <location>
        <begin position="47"/>
        <end position="59"/>
    </location>
</feature>
<organism evidence="2 3">
    <name type="scientific">Caballeronia glebae</name>
    <dbReference type="NCBI Taxonomy" id="1777143"/>
    <lineage>
        <taxon>Bacteria</taxon>
        <taxon>Pseudomonadati</taxon>
        <taxon>Pseudomonadota</taxon>
        <taxon>Betaproteobacteria</taxon>
        <taxon>Burkholderiales</taxon>
        <taxon>Burkholderiaceae</taxon>
        <taxon>Caballeronia</taxon>
    </lineage>
</organism>
<feature type="region of interest" description="Disordered" evidence="1">
    <location>
        <begin position="1"/>
        <end position="59"/>
    </location>
</feature>
<proteinExistence type="predicted"/>
<dbReference type="Proteomes" id="UP000054596">
    <property type="component" value="Unassembled WGS sequence"/>
</dbReference>
<protein>
    <submittedName>
        <fullName evidence="2">Uncharacterized protein</fullName>
    </submittedName>
</protein>
<dbReference type="RefSeq" id="WP_086973558.1">
    <property type="nucleotide sequence ID" value="NZ_FCOJ02000082.1"/>
</dbReference>
<dbReference type="AlphaFoldDB" id="A0A158DE07"/>
<evidence type="ECO:0000313" key="3">
    <source>
        <dbReference type="Proteomes" id="UP000054596"/>
    </source>
</evidence>
<evidence type="ECO:0000256" key="1">
    <source>
        <dbReference type="SAM" id="MobiDB-lite"/>
    </source>
</evidence>
<name>A0A158DE07_9BURK</name>
<reference evidence="2" key="1">
    <citation type="submission" date="2016-01" db="EMBL/GenBank/DDBJ databases">
        <authorList>
            <person name="Peeters C."/>
        </authorList>
    </citation>
    <scope>NUCLEOTIDE SEQUENCE [LARGE SCALE GENOMIC DNA]</scope>
    <source>
        <strain evidence="2">LMG 29325</strain>
    </source>
</reference>